<dbReference type="InterPro" id="IPR012334">
    <property type="entry name" value="Pectin_lyas_fold"/>
</dbReference>
<dbReference type="InterPro" id="IPR011050">
    <property type="entry name" value="Pectin_lyase_fold/virulence"/>
</dbReference>
<feature type="chain" id="PRO_5014134871" description="Pectate lyase" evidence="1">
    <location>
        <begin position="26"/>
        <end position="96"/>
    </location>
</feature>
<keyword evidence="1" id="KW-0732">Signal</keyword>
<dbReference type="EMBL" id="PGOL01000662">
    <property type="protein sequence ID" value="PKI66633.1"/>
    <property type="molecule type" value="Genomic_DNA"/>
</dbReference>
<dbReference type="PANTHER" id="PTHR31683">
    <property type="entry name" value="PECTATE LYASE 18-RELATED"/>
    <property type="match status" value="1"/>
</dbReference>
<sequence length="96" mass="10527">MAIPTPPFLLLFLFCLVSPVPPASSSPVLDPESVVQEVHRSIINATRTRRNLGYLSCATGNPIDDCWRCDPNWEKNRQRLADCAIGFGKSAVGGRD</sequence>
<feature type="signal peptide" evidence="1">
    <location>
        <begin position="1"/>
        <end position="25"/>
    </location>
</feature>
<dbReference type="PANTHER" id="PTHR31683:SF187">
    <property type="entry name" value="PECTATE LYASE 18-RELATED"/>
    <property type="match status" value="1"/>
</dbReference>
<keyword evidence="3" id="KW-1185">Reference proteome</keyword>
<reference evidence="2 3" key="1">
    <citation type="submission" date="2017-11" db="EMBL/GenBank/DDBJ databases">
        <title>De-novo sequencing of pomegranate (Punica granatum L.) genome.</title>
        <authorList>
            <person name="Akparov Z."/>
            <person name="Amiraslanov A."/>
            <person name="Hajiyeva S."/>
            <person name="Abbasov M."/>
            <person name="Kaur K."/>
            <person name="Hamwieh A."/>
            <person name="Solovyev V."/>
            <person name="Salamov A."/>
            <person name="Braich B."/>
            <person name="Kosarev P."/>
            <person name="Mahmoud A."/>
            <person name="Hajiyev E."/>
            <person name="Babayeva S."/>
            <person name="Izzatullayeva V."/>
            <person name="Mammadov A."/>
            <person name="Mammadov A."/>
            <person name="Sharifova S."/>
            <person name="Ojaghi J."/>
            <person name="Eynullazada K."/>
            <person name="Bayramov B."/>
            <person name="Abdulazimova A."/>
            <person name="Shahmuradov I."/>
        </authorList>
    </citation>
    <scope>NUCLEOTIDE SEQUENCE [LARGE SCALE GENOMIC DNA]</scope>
    <source>
        <strain evidence="3">cv. AG2017</strain>
        <tissue evidence="2">Leaf</tissue>
    </source>
</reference>
<name>A0A2I0KEL6_PUNGR</name>
<dbReference type="GO" id="GO:0030570">
    <property type="term" value="F:pectate lyase activity"/>
    <property type="evidence" value="ECO:0007669"/>
    <property type="project" value="InterPro"/>
</dbReference>
<dbReference type="STRING" id="22663.A0A2I0KEL6"/>
<accession>A0A2I0KEL6</accession>
<dbReference type="Proteomes" id="UP000233551">
    <property type="component" value="Unassembled WGS sequence"/>
</dbReference>
<evidence type="ECO:0000256" key="1">
    <source>
        <dbReference type="SAM" id="SignalP"/>
    </source>
</evidence>
<protein>
    <recommendedName>
        <fullName evidence="4">Pectate lyase</fullName>
    </recommendedName>
</protein>
<comment type="caution">
    <text evidence="2">The sequence shown here is derived from an EMBL/GenBank/DDBJ whole genome shotgun (WGS) entry which is preliminary data.</text>
</comment>
<evidence type="ECO:0008006" key="4">
    <source>
        <dbReference type="Google" id="ProtNLM"/>
    </source>
</evidence>
<dbReference type="AlphaFoldDB" id="A0A2I0KEL6"/>
<evidence type="ECO:0000313" key="2">
    <source>
        <dbReference type="EMBL" id="PKI66633.1"/>
    </source>
</evidence>
<organism evidence="2 3">
    <name type="scientific">Punica granatum</name>
    <name type="common">Pomegranate</name>
    <dbReference type="NCBI Taxonomy" id="22663"/>
    <lineage>
        <taxon>Eukaryota</taxon>
        <taxon>Viridiplantae</taxon>
        <taxon>Streptophyta</taxon>
        <taxon>Embryophyta</taxon>
        <taxon>Tracheophyta</taxon>
        <taxon>Spermatophyta</taxon>
        <taxon>Magnoliopsida</taxon>
        <taxon>eudicotyledons</taxon>
        <taxon>Gunneridae</taxon>
        <taxon>Pentapetalae</taxon>
        <taxon>rosids</taxon>
        <taxon>malvids</taxon>
        <taxon>Myrtales</taxon>
        <taxon>Lythraceae</taxon>
        <taxon>Punica</taxon>
    </lineage>
</organism>
<dbReference type="SUPFAM" id="SSF51126">
    <property type="entry name" value="Pectin lyase-like"/>
    <property type="match status" value="1"/>
</dbReference>
<dbReference type="Gene3D" id="2.160.20.10">
    <property type="entry name" value="Single-stranded right-handed beta-helix, Pectin lyase-like"/>
    <property type="match status" value="1"/>
</dbReference>
<feature type="non-terminal residue" evidence="2">
    <location>
        <position position="96"/>
    </location>
</feature>
<gene>
    <name evidence="2" type="ORF">CRG98_012975</name>
</gene>
<evidence type="ECO:0000313" key="3">
    <source>
        <dbReference type="Proteomes" id="UP000233551"/>
    </source>
</evidence>
<proteinExistence type="predicted"/>
<dbReference type="InterPro" id="IPR045032">
    <property type="entry name" value="PEL"/>
</dbReference>